<keyword evidence="1" id="KW-0808">Transferase</keyword>
<evidence type="ECO:0000313" key="2">
    <source>
        <dbReference type="Proteomes" id="UP000308886"/>
    </source>
</evidence>
<proteinExistence type="predicted"/>
<protein>
    <submittedName>
        <fullName evidence="1">Acetolactate synthase small subunit</fullName>
        <ecNumber evidence="1">2.2.1.6</ecNumber>
    </submittedName>
</protein>
<sequence length="278" mass="31265">METNKNVGAAECGDCNTCGKCDEQQEITPELRGFNDAVRAAASKDYNSYEKNLARQRRATLEVDSAKGTQYERFSRNAVVRPSVPGHEGALLNSRAGLTLYTLIIYSENYAGILNQITAVFTRRQVNIESLNVSSSSTPGVHKYTITCYCKKEMAEMLVKQIEKKIDVLQANCFVDDEIFMVETSLFKLSTPMVLANQEISRSVRHASARMVEVNPTYTIVEKTGVTEEVLGLFKQLDGFGCVLQFVRSGRIAITRSCIERLDQYLTQREEERDNQIE</sequence>
<dbReference type="Proteomes" id="UP000308886">
    <property type="component" value="Unassembled WGS sequence"/>
</dbReference>
<comment type="caution">
    <text evidence="1">The sequence shown here is derived from an EMBL/GenBank/DDBJ whole genome shotgun (WGS) entry which is preliminary data.</text>
</comment>
<dbReference type="EC" id="2.2.1.6" evidence="1"/>
<accession>A0AC61QNG2</accession>
<name>A0AC61QNG2_9BACT</name>
<reference evidence="1" key="1">
    <citation type="submission" date="2019-04" db="EMBL/GenBank/DDBJ databases">
        <title>Microbes associate with the intestines of laboratory mice.</title>
        <authorList>
            <person name="Navarre W."/>
            <person name="Wong E."/>
            <person name="Huang K."/>
            <person name="Tropini C."/>
            <person name="Ng K."/>
            <person name="Yu B."/>
        </authorList>
    </citation>
    <scope>NUCLEOTIDE SEQUENCE</scope>
    <source>
        <strain evidence="1">NM73_A23</strain>
    </source>
</reference>
<organism evidence="1 2">
    <name type="scientific">Palleniella muris</name>
    <dbReference type="NCBI Taxonomy" id="3038145"/>
    <lineage>
        <taxon>Bacteria</taxon>
        <taxon>Pseudomonadati</taxon>
        <taxon>Bacteroidota</taxon>
        <taxon>Bacteroidia</taxon>
        <taxon>Bacteroidales</taxon>
        <taxon>Prevotellaceae</taxon>
        <taxon>Palleniella</taxon>
    </lineage>
</organism>
<keyword evidence="2" id="KW-1185">Reference proteome</keyword>
<dbReference type="EMBL" id="SRZC01000020">
    <property type="protein sequence ID" value="TGX80985.1"/>
    <property type="molecule type" value="Genomic_DNA"/>
</dbReference>
<gene>
    <name evidence="1" type="primary">ilvN</name>
    <name evidence="1" type="ORF">E5358_11440</name>
</gene>
<evidence type="ECO:0000313" key="1">
    <source>
        <dbReference type="EMBL" id="TGX80985.1"/>
    </source>
</evidence>